<evidence type="ECO:0000313" key="1">
    <source>
        <dbReference type="EMBL" id="MSU81681.1"/>
    </source>
</evidence>
<sequence>MTKTDKKQIMENMRAAAKRNGRKASLGIVKSNTRDIVEQIFMYKMPKKEREEKMYSKEFLEKTEKISQEVVEKYGLDKNWYRARHFWSEVKYMMEAFLTREDAIELYENPEKLNELFDNAARIIDSISIID</sequence>
<proteinExistence type="predicted"/>
<dbReference type="EMBL" id="VULP01000006">
    <property type="protein sequence ID" value="MSU81681.1"/>
    <property type="molecule type" value="Genomic_DNA"/>
</dbReference>
<reference evidence="1 2" key="1">
    <citation type="submission" date="2019-08" db="EMBL/GenBank/DDBJ databases">
        <title>In-depth cultivation of the pig gut microbiome towards novel bacterial diversity and tailored functional studies.</title>
        <authorList>
            <person name="Wylensek D."/>
            <person name="Hitch T.C.A."/>
            <person name="Clavel T."/>
        </authorList>
    </citation>
    <scope>NUCLEOTIDE SEQUENCE [LARGE SCALE GENOMIC DNA]</scope>
    <source>
        <strain evidence="1 2">BSM-383-APC-4H</strain>
    </source>
</reference>
<organism evidence="1 2">
    <name type="scientific">Anaerobutyricum soehngenii</name>
    <dbReference type="NCBI Taxonomy" id="105843"/>
    <lineage>
        <taxon>Bacteria</taxon>
        <taxon>Bacillati</taxon>
        <taxon>Bacillota</taxon>
        <taxon>Clostridia</taxon>
        <taxon>Lachnospirales</taxon>
        <taxon>Lachnospiraceae</taxon>
        <taxon>Anaerobutyricum</taxon>
    </lineage>
</organism>
<dbReference type="AlphaFoldDB" id="A0A6N7XXX5"/>
<accession>A0A6N7XXX5</accession>
<comment type="caution">
    <text evidence="1">The sequence shown here is derived from an EMBL/GenBank/DDBJ whole genome shotgun (WGS) entry which is preliminary data.</text>
</comment>
<name>A0A6N7XXX5_9FIRM</name>
<gene>
    <name evidence="1" type="ORF">FYJ25_04720</name>
</gene>
<evidence type="ECO:0000313" key="2">
    <source>
        <dbReference type="Proteomes" id="UP000433359"/>
    </source>
</evidence>
<dbReference type="RefSeq" id="WP_154580658.1">
    <property type="nucleotide sequence ID" value="NZ_VULP01000006.1"/>
</dbReference>
<protein>
    <submittedName>
        <fullName evidence="1">Uncharacterized protein</fullName>
    </submittedName>
</protein>
<dbReference type="Proteomes" id="UP000433359">
    <property type="component" value="Unassembled WGS sequence"/>
</dbReference>